<evidence type="ECO:0000313" key="1">
    <source>
        <dbReference type="EMBL" id="KAH7925687.1"/>
    </source>
</evidence>
<protein>
    <submittedName>
        <fullName evidence="1">Uncharacterized protein</fullName>
    </submittedName>
</protein>
<keyword evidence="2" id="KW-1185">Reference proteome</keyword>
<dbReference type="EMBL" id="MU266397">
    <property type="protein sequence ID" value="KAH7925687.1"/>
    <property type="molecule type" value="Genomic_DNA"/>
</dbReference>
<proteinExistence type="predicted"/>
<reference evidence="1" key="1">
    <citation type="journal article" date="2021" name="New Phytol.">
        <title>Evolutionary innovations through gain and loss of genes in the ectomycorrhizal Boletales.</title>
        <authorList>
            <person name="Wu G."/>
            <person name="Miyauchi S."/>
            <person name="Morin E."/>
            <person name="Kuo A."/>
            <person name="Drula E."/>
            <person name="Varga T."/>
            <person name="Kohler A."/>
            <person name="Feng B."/>
            <person name="Cao Y."/>
            <person name="Lipzen A."/>
            <person name="Daum C."/>
            <person name="Hundley H."/>
            <person name="Pangilinan J."/>
            <person name="Johnson J."/>
            <person name="Barry K."/>
            <person name="LaButti K."/>
            <person name="Ng V."/>
            <person name="Ahrendt S."/>
            <person name="Min B."/>
            <person name="Choi I.G."/>
            <person name="Park H."/>
            <person name="Plett J.M."/>
            <person name="Magnuson J."/>
            <person name="Spatafora J.W."/>
            <person name="Nagy L.G."/>
            <person name="Henrissat B."/>
            <person name="Grigoriev I.V."/>
            <person name="Yang Z.L."/>
            <person name="Xu J."/>
            <person name="Martin F.M."/>
        </authorList>
    </citation>
    <scope>NUCLEOTIDE SEQUENCE</scope>
    <source>
        <strain evidence="1">KUC20120723A-06</strain>
    </source>
</reference>
<accession>A0ACB8BIY1</accession>
<sequence length="400" mass="43491">MLALLILSFIFSSLHLVAGHASIWHPSMFGFNVTQQTFSYDNRPVAPLMAMTFDQWWFHGHLGYPPHPTDVFELPAGQNVTAEVACDKGATSYYASSPGGNVQNGDDVCPGSPMSEYHTTGLDDVKGCGLAIAYKSNVSEVQPDDFTIFSINQTCVWTRFTDFSVPERMPPCPNDMCLCAFFWIHSQDSGGEQNYMNGFQCRITNSTSNVGLATSQVPRRCGADPANGKPDAVPGNCTYGAKQPFYWYQQQDNNMFEGTYSPPFYTDLYNFKDGAQNDIFQDSYVSIPVPGPNQTALPVLAVPGNAAVPSSASASSSTTSTSSAVHSSSSTSTSASTTSSSPSSSPSSASQKTCSRNTSAFSRRSVADDSSKPFKHRLFAMTKHSRKLDMQRRSSLWRPL</sequence>
<dbReference type="Proteomes" id="UP000790709">
    <property type="component" value="Unassembled WGS sequence"/>
</dbReference>
<name>A0ACB8BIY1_9AGAM</name>
<comment type="caution">
    <text evidence="1">The sequence shown here is derived from an EMBL/GenBank/DDBJ whole genome shotgun (WGS) entry which is preliminary data.</text>
</comment>
<organism evidence="1 2">
    <name type="scientific">Leucogyrophana mollusca</name>
    <dbReference type="NCBI Taxonomy" id="85980"/>
    <lineage>
        <taxon>Eukaryota</taxon>
        <taxon>Fungi</taxon>
        <taxon>Dikarya</taxon>
        <taxon>Basidiomycota</taxon>
        <taxon>Agaricomycotina</taxon>
        <taxon>Agaricomycetes</taxon>
        <taxon>Agaricomycetidae</taxon>
        <taxon>Boletales</taxon>
        <taxon>Boletales incertae sedis</taxon>
        <taxon>Leucogyrophana</taxon>
    </lineage>
</organism>
<gene>
    <name evidence="1" type="ORF">BV22DRAFT_1112159</name>
</gene>
<evidence type="ECO:0000313" key="2">
    <source>
        <dbReference type="Proteomes" id="UP000790709"/>
    </source>
</evidence>